<evidence type="ECO:0000313" key="7">
    <source>
        <dbReference type="Proteomes" id="UP000548476"/>
    </source>
</evidence>
<evidence type="ECO:0000256" key="2">
    <source>
        <dbReference type="ARBA" id="ARBA00023125"/>
    </source>
</evidence>
<keyword evidence="1" id="KW-0805">Transcription regulation</keyword>
<dbReference type="PRINTS" id="PR00455">
    <property type="entry name" value="HTHTETR"/>
</dbReference>
<keyword evidence="7" id="KW-1185">Reference proteome</keyword>
<sequence length="350" mass="36779">MGRLSRAEQQERNKARVLAAAREEFTEHGYREAKIDRIADRAELTRGAVYSNFPGKRALYFAVLAELAATTPAPAEPARVSVREAAGAVARAWMSRLPLSEGPVHLGAGLLPETAADQAVRLPFAQLLKLDAIVLGLALENLDPRGGRRVRLAESLLTTLHGAGQLAASAPGFVEPFTVVAACEALAGIDDTWPEPAYLPFIGPAIPCDDPWTPPPVTDALRETTGPPPADGLVAVLGLHRLEAVEEAARRAPGTDLTIALVTGSPAELKPLARLVLTELRDRLRHAAPPGAWPRVRLVLDGDELAAALGLTAVSDATEAAALVTGGRITARAEGRGACHAAASAWTGRV</sequence>
<dbReference type="PROSITE" id="PS50977">
    <property type="entry name" value="HTH_TETR_2"/>
    <property type="match status" value="1"/>
</dbReference>
<organism evidence="6 7">
    <name type="scientific">Phytomonospora endophytica</name>
    <dbReference type="NCBI Taxonomy" id="714109"/>
    <lineage>
        <taxon>Bacteria</taxon>
        <taxon>Bacillati</taxon>
        <taxon>Actinomycetota</taxon>
        <taxon>Actinomycetes</taxon>
        <taxon>Micromonosporales</taxon>
        <taxon>Micromonosporaceae</taxon>
        <taxon>Phytomonospora</taxon>
    </lineage>
</organism>
<dbReference type="Pfam" id="PF00440">
    <property type="entry name" value="TetR_N"/>
    <property type="match status" value="1"/>
</dbReference>
<proteinExistence type="predicted"/>
<feature type="domain" description="HTH tetR-type" evidence="5">
    <location>
        <begin position="11"/>
        <end position="71"/>
    </location>
</feature>
<feature type="DNA-binding region" description="H-T-H motif" evidence="4">
    <location>
        <begin position="34"/>
        <end position="53"/>
    </location>
</feature>
<evidence type="ECO:0000256" key="1">
    <source>
        <dbReference type="ARBA" id="ARBA00023015"/>
    </source>
</evidence>
<keyword evidence="2 4" id="KW-0238">DNA-binding</keyword>
<dbReference type="InterPro" id="IPR050109">
    <property type="entry name" value="HTH-type_TetR-like_transc_reg"/>
</dbReference>
<keyword evidence="3" id="KW-0804">Transcription</keyword>
<protein>
    <submittedName>
        <fullName evidence="6">AcrR family transcriptional regulator</fullName>
    </submittedName>
</protein>
<dbReference type="GO" id="GO:0000976">
    <property type="term" value="F:transcription cis-regulatory region binding"/>
    <property type="evidence" value="ECO:0007669"/>
    <property type="project" value="TreeGrafter"/>
</dbReference>
<comment type="caution">
    <text evidence="6">The sequence shown here is derived from an EMBL/GenBank/DDBJ whole genome shotgun (WGS) entry which is preliminary data.</text>
</comment>
<gene>
    <name evidence="6" type="ORF">HNR73_007611</name>
</gene>
<dbReference type="InterPro" id="IPR001647">
    <property type="entry name" value="HTH_TetR"/>
</dbReference>
<dbReference type="PANTHER" id="PTHR30055:SF234">
    <property type="entry name" value="HTH-TYPE TRANSCRIPTIONAL REGULATOR BETI"/>
    <property type="match status" value="1"/>
</dbReference>
<dbReference type="RefSeq" id="WP_184792800.1">
    <property type="nucleotide sequence ID" value="NZ_BONT01000101.1"/>
</dbReference>
<dbReference type="Gene3D" id="1.10.357.10">
    <property type="entry name" value="Tetracycline Repressor, domain 2"/>
    <property type="match status" value="1"/>
</dbReference>
<name>A0A841FY96_9ACTN</name>
<dbReference type="PANTHER" id="PTHR30055">
    <property type="entry name" value="HTH-TYPE TRANSCRIPTIONAL REGULATOR RUTR"/>
    <property type="match status" value="1"/>
</dbReference>
<reference evidence="6 7" key="1">
    <citation type="submission" date="2020-08" db="EMBL/GenBank/DDBJ databases">
        <title>Genomic Encyclopedia of Type Strains, Phase IV (KMG-IV): sequencing the most valuable type-strain genomes for metagenomic binning, comparative biology and taxonomic classification.</title>
        <authorList>
            <person name="Goeker M."/>
        </authorList>
    </citation>
    <scope>NUCLEOTIDE SEQUENCE [LARGE SCALE GENOMIC DNA]</scope>
    <source>
        <strain evidence="6 7">YIM 65646</strain>
    </source>
</reference>
<evidence type="ECO:0000256" key="3">
    <source>
        <dbReference type="ARBA" id="ARBA00023163"/>
    </source>
</evidence>
<dbReference type="GO" id="GO:0003700">
    <property type="term" value="F:DNA-binding transcription factor activity"/>
    <property type="evidence" value="ECO:0007669"/>
    <property type="project" value="TreeGrafter"/>
</dbReference>
<evidence type="ECO:0000259" key="5">
    <source>
        <dbReference type="PROSITE" id="PS50977"/>
    </source>
</evidence>
<dbReference type="InterPro" id="IPR009057">
    <property type="entry name" value="Homeodomain-like_sf"/>
</dbReference>
<evidence type="ECO:0000313" key="6">
    <source>
        <dbReference type="EMBL" id="MBB6039713.1"/>
    </source>
</evidence>
<evidence type="ECO:0000256" key="4">
    <source>
        <dbReference type="PROSITE-ProRule" id="PRU00335"/>
    </source>
</evidence>
<dbReference type="AlphaFoldDB" id="A0A841FY96"/>
<dbReference type="EMBL" id="JACHGT010000025">
    <property type="protein sequence ID" value="MBB6039713.1"/>
    <property type="molecule type" value="Genomic_DNA"/>
</dbReference>
<dbReference type="Proteomes" id="UP000548476">
    <property type="component" value="Unassembled WGS sequence"/>
</dbReference>
<dbReference type="SUPFAM" id="SSF46689">
    <property type="entry name" value="Homeodomain-like"/>
    <property type="match status" value="1"/>
</dbReference>
<accession>A0A841FY96</accession>